<evidence type="ECO:0000313" key="3">
    <source>
        <dbReference type="EMBL" id="GAH12850.1"/>
    </source>
</evidence>
<sequence length="179" mass="20673">MSSPFDLISSELGIGQGMANEYTVSRQQAAAVAANQQLLMRNNLQMSQQQQQMPQGNFGQVTGMPHQGQQHVNQQQQQQQAHRPKSVETMEKTERRRKREREAARRSRMRKLNRVEELELKLSEMEKENSGLRDQLRLSNVDTLLKERDEIIEAIQLAVDSREKLDYAMNPEQTAEVDL</sequence>
<dbReference type="Pfam" id="PF00170">
    <property type="entry name" value="bZIP_1"/>
    <property type="match status" value="1"/>
</dbReference>
<dbReference type="PROSITE" id="PS50217">
    <property type="entry name" value="BZIP"/>
    <property type="match status" value="1"/>
</dbReference>
<feature type="compositionally biased region" description="Low complexity" evidence="1">
    <location>
        <begin position="67"/>
        <end position="80"/>
    </location>
</feature>
<dbReference type="SUPFAM" id="SSF81995">
    <property type="entry name" value="beta-sandwich domain of Sec23/24"/>
    <property type="match status" value="1"/>
</dbReference>
<dbReference type="SUPFAM" id="SSF57959">
    <property type="entry name" value="Leucine zipper domain"/>
    <property type="match status" value="1"/>
</dbReference>
<gene>
    <name evidence="3" type="ORF">S01H4_56308</name>
</gene>
<dbReference type="InterPro" id="IPR046347">
    <property type="entry name" value="bZIP_sf"/>
</dbReference>
<feature type="domain" description="BZIP" evidence="2">
    <location>
        <begin position="90"/>
        <end position="136"/>
    </location>
</feature>
<dbReference type="EMBL" id="BART01032615">
    <property type="protein sequence ID" value="GAH12850.1"/>
    <property type="molecule type" value="Genomic_DNA"/>
</dbReference>
<dbReference type="InterPro" id="IPR004827">
    <property type="entry name" value="bZIP"/>
</dbReference>
<comment type="caution">
    <text evidence="3">The sequence shown here is derived from an EMBL/GenBank/DDBJ whole genome shotgun (WGS) entry which is preliminary data.</text>
</comment>
<feature type="non-terminal residue" evidence="3">
    <location>
        <position position="179"/>
    </location>
</feature>
<evidence type="ECO:0000256" key="1">
    <source>
        <dbReference type="SAM" id="MobiDB-lite"/>
    </source>
</evidence>
<dbReference type="GO" id="GO:0003700">
    <property type="term" value="F:DNA-binding transcription factor activity"/>
    <property type="evidence" value="ECO:0007669"/>
    <property type="project" value="InterPro"/>
</dbReference>
<feature type="region of interest" description="Disordered" evidence="1">
    <location>
        <begin position="64"/>
        <end position="109"/>
    </location>
</feature>
<evidence type="ECO:0000259" key="2">
    <source>
        <dbReference type="PROSITE" id="PS50217"/>
    </source>
</evidence>
<proteinExistence type="predicted"/>
<dbReference type="Gene3D" id="1.20.5.170">
    <property type="match status" value="1"/>
</dbReference>
<dbReference type="AlphaFoldDB" id="X1DXA8"/>
<accession>X1DXA8</accession>
<organism evidence="3">
    <name type="scientific">marine sediment metagenome</name>
    <dbReference type="NCBI Taxonomy" id="412755"/>
    <lineage>
        <taxon>unclassified sequences</taxon>
        <taxon>metagenomes</taxon>
        <taxon>ecological metagenomes</taxon>
    </lineage>
</organism>
<name>X1DXA8_9ZZZZ</name>
<feature type="compositionally biased region" description="Basic and acidic residues" evidence="1">
    <location>
        <begin position="85"/>
        <end position="105"/>
    </location>
</feature>
<protein>
    <recommendedName>
        <fullName evidence="2">BZIP domain-containing protein</fullName>
    </recommendedName>
</protein>
<dbReference type="SMART" id="SM00338">
    <property type="entry name" value="BRLZ"/>
    <property type="match status" value="1"/>
</dbReference>
<reference evidence="3" key="1">
    <citation type="journal article" date="2014" name="Front. Microbiol.">
        <title>High frequency of phylogenetically diverse reductive dehalogenase-homologous genes in deep subseafloor sedimentary metagenomes.</title>
        <authorList>
            <person name="Kawai M."/>
            <person name="Futagami T."/>
            <person name="Toyoda A."/>
            <person name="Takaki Y."/>
            <person name="Nishi S."/>
            <person name="Hori S."/>
            <person name="Arai W."/>
            <person name="Tsubouchi T."/>
            <person name="Morono Y."/>
            <person name="Uchiyama I."/>
            <person name="Ito T."/>
            <person name="Fujiyama A."/>
            <person name="Inagaki F."/>
            <person name="Takami H."/>
        </authorList>
    </citation>
    <scope>NUCLEOTIDE SEQUENCE</scope>
    <source>
        <strain evidence="3">Expedition CK06-06</strain>
    </source>
</reference>